<evidence type="ECO:0000313" key="5">
    <source>
        <dbReference type="Proteomes" id="UP000240572"/>
    </source>
</evidence>
<accession>A0A2P8CVW5</accession>
<dbReference type="Gene3D" id="2.60.40.1120">
    <property type="entry name" value="Carboxypeptidase-like, regulatory domain"/>
    <property type="match status" value="1"/>
</dbReference>
<sequence length="905" mass="101529">MKATVCTLFLLLHFWVAGAQQHYEIRGNVKDTVNYITTQYTSVALVQSRDSVLKAFTRTDEEGAFVLPATAPGDYILIISHPSFAEYTEVVKVDKPVIDLGSLYLFSKTHLLNEVAIYDRHAITIKGDTTEYAADSFKVRAYANVDELLKKLPGIEVDRKGNIRAQGENVRKMLVDGDEFFTDDPAVVAQMLRASAVDKVQVFNKKTAQSEFTGIDDGKKIKTINLVLKEDAKQGYFGKIQAGGGLPDYFDNAAVLNSFKKKRKLAAFGNMNNISSSGGADYNTSSNNNSSAQRGGGEGLPKNWATGAHYDNKWFRNDAFGASADYRMGKNIMEGNSSTQTKYILPDTQYLNRQVSSTFSNNLRHNINFNSEIKIDSSSTLKIAVNAGKSKSEQRTRNEASTVTLSEKRINAQIQDQTNNSEASNAVTDIFYGKRLGKPGRTISLNLRNDYNDGTATGFVRSINEYSISQTGDTLNQRKLNDSKKNTTLAKASYTQPLSKSTFLEFNYEFNYNTNASRQLSFDIPAGDNNTTGVLNKAYSSDYKVNIMMNTLGGSFKLNKKKMNFMAGAAIAQTDYRQQDYLGTRNMNQSYFNFFPSAMFQVRPGNNRNILVNYNGQSAQPSLEQLQPLVQNTDPFNISIGNPDLKQEFRHMLGINYNSYNIKNGSYTFANGNFALTQNAITQTETVDDEGRRVYQYTNVNGNYNGGLYAGYGFKIKPINLTSNVRAGASYTHNTNYINQELNANTSQNYSLDLSFNYVKDTLLDFSYSATSTYNINNSSIRRDVSNNFWSVQQEADVSITLPWDFRFSTSAQWQLRPKIDENDKNNSLVRWNAAISKSFLKDRSLVASCAVNDILNQNVGFSRTAFNNYITDRTFLTIKRYFLFTLTWNFTHTRSSEPKNSDPQ</sequence>
<reference evidence="4 5" key="1">
    <citation type="submission" date="2018-03" db="EMBL/GenBank/DDBJ databases">
        <title>Genomic Encyclopedia of Type Strains, Phase III (KMG-III): the genomes of soil and plant-associated and newly described type strains.</title>
        <authorList>
            <person name="Whitman W."/>
        </authorList>
    </citation>
    <scope>NUCLEOTIDE SEQUENCE [LARGE SCALE GENOMIC DNA]</scope>
    <source>
        <strain evidence="4 5">CGMCC 1.12700</strain>
    </source>
</reference>
<keyword evidence="5" id="KW-1185">Reference proteome</keyword>
<feature type="compositionally biased region" description="Polar residues" evidence="1">
    <location>
        <begin position="277"/>
        <end position="293"/>
    </location>
</feature>
<dbReference type="InterPro" id="IPR041700">
    <property type="entry name" value="OMP_b-brl_3"/>
</dbReference>
<feature type="chain" id="PRO_5015186469" evidence="2">
    <location>
        <begin position="20"/>
        <end position="905"/>
    </location>
</feature>
<evidence type="ECO:0000256" key="2">
    <source>
        <dbReference type="SAM" id="SignalP"/>
    </source>
</evidence>
<dbReference type="SUPFAM" id="SSF49452">
    <property type="entry name" value="Starch-binding domain-like"/>
    <property type="match status" value="1"/>
</dbReference>
<dbReference type="SUPFAM" id="SSF56935">
    <property type="entry name" value="Porins"/>
    <property type="match status" value="1"/>
</dbReference>
<dbReference type="GO" id="GO:0030246">
    <property type="term" value="F:carbohydrate binding"/>
    <property type="evidence" value="ECO:0007669"/>
    <property type="project" value="InterPro"/>
</dbReference>
<proteinExistence type="predicted"/>
<feature type="region of interest" description="Disordered" evidence="1">
    <location>
        <begin position="277"/>
        <end position="300"/>
    </location>
</feature>
<name>A0A2P8CVW5_9BACT</name>
<dbReference type="Proteomes" id="UP000240572">
    <property type="component" value="Unassembled WGS sequence"/>
</dbReference>
<evidence type="ECO:0000313" key="4">
    <source>
        <dbReference type="EMBL" id="PSK89111.1"/>
    </source>
</evidence>
<organism evidence="4 5">
    <name type="scientific">Taibaiella chishuiensis</name>
    <dbReference type="NCBI Taxonomy" id="1434707"/>
    <lineage>
        <taxon>Bacteria</taxon>
        <taxon>Pseudomonadati</taxon>
        <taxon>Bacteroidota</taxon>
        <taxon>Chitinophagia</taxon>
        <taxon>Chitinophagales</taxon>
        <taxon>Chitinophagaceae</taxon>
        <taxon>Taibaiella</taxon>
    </lineage>
</organism>
<dbReference type="RefSeq" id="WP_106525132.1">
    <property type="nucleotide sequence ID" value="NZ_PYGD01000013.1"/>
</dbReference>
<gene>
    <name evidence="4" type="ORF">B0I18_113123</name>
</gene>
<feature type="signal peptide" evidence="2">
    <location>
        <begin position="1"/>
        <end position="19"/>
    </location>
</feature>
<dbReference type="OrthoDB" id="606930at2"/>
<protein>
    <submittedName>
        <fullName evidence="4">Outer membrane beta-barrel protein</fullName>
    </submittedName>
</protein>
<dbReference type="Pfam" id="PF14905">
    <property type="entry name" value="OMP_b-brl_3"/>
    <property type="match status" value="1"/>
</dbReference>
<feature type="domain" description="Outer membrane protein beta-barrel" evidence="3">
    <location>
        <begin position="435"/>
        <end position="770"/>
    </location>
</feature>
<keyword evidence="2" id="KW-0732">Signal</keyword>
<dbReference type="AlphaFoldDB" id="A0A2P8CVW5"/>
<dbReference type="EMBL" id="PYGD01000013">
    <property type="protein sequence ID" value="PSK89111.1"/>
    <property type="molecule type" value="Genomic_DNA"/>
</dbReference>
<comment type="caution">
    <text evidence="4">The sequence shown here is derived from an EMBL/GenBank/DDBJ whole genome shotgun (WGS) entry which is preliminary data.</text>
</comment>
<evidence type="ECO:0000256" key="1">
    <source>
        <dbReference type="SAM" id="MobiDB-lite"/>
    </source>
</evidence>
<evidence type="ECO:0000259" key="3">
    <source>
        <dbReference type="Pfam" id="PF14905"/>
    </source>
</evidence>
<dbReference type="InterPro" id="IPR013784">
    <property type="entry name" value="Carb-bd-like_fold"/>
</dbReference>